<proteinExistence type="predicted"/>
<dbReference type="PANTHER" id="PTHR43004:SF19">
    <property type="entry name" value="BINDING MONOOXYGENASE, PUTATIVE (JCVI)-RELATED"/>
    <property type="match status" value="1"/>
</dbReference>
<keyword evidence="4" id="KW-1133">Transmembrane helix</keyword>
<dbReference type="GO" id="GO:0016709">
    <property type="term" value="F:oxidoreductase activity, acting on paired donors, with incorporation or reduction of molecular oxygen, NAD(P)H as one donor, and incorporation of one atom of oxygen"/>
    <property type="evidence" value="ECO:0007669"/>
    <property type="project" value="UniProtKB-ARBA"/>
</dbReference>
<accession>A0A423JWG3</accession>
<evidence type="ECO:0000256" key="4">
    <source>
        <dbReference type="SAM" id="Phobius"/>
    </source>
</evidence>
<comment type="cofactor">
    <cofactor evidence="1">
        <name>FAD</name>
        <dbReference type="ChEBI" id="CHEBI:57692"/>
    </cofactor>
</comment>
<dbReference type="InterPro" id="IPR050641">
    <property type="entry name" value="RIFMO-like"/>
</dbReference>
<dbReference type="OrthoDB" id="8672648at2"/>
<dbReference type="PRINTS" id="PR00420">
    <property type="entry name" value="RNGMNOXGNASE"/>
</dbReference>
<dbReference type="RefSeq" id="WP_123513721.1">
    <property type="nucleotide sequence ID" value="NZ_MOBQ01000028.1"/>
</dbReference>
<name>A0A423JWG3_9PSED</name>
<sequence length="509" mass="56313">MNRSDVLIIGAGPTGLVLALWLSKLGIHVRIIDKTLAPGTTSRALAVQARTLELYRQLDLADAIVQNGHRVAAANFWVKGEAVARLPLTRIGEGLTPYAFLEIFPQDEHEALLIERLETFGIRVERNTELESFTETGDGITAQLRLPDGQEETCQACYIAGCDGARSIVRKTLDSGFPGGTYQQIFYVADVQASGPAFNGELHVDLDEADFLAVFPLASEGHARLIGTVRDERAEHAETLKFEDVSSRAIEHLKVKIEQVNWFSTYRVHHRVAEFFRSGRAFLLGDAAHVHSPAGGQGMNTGIGDAINLAWKLAAVLSGGATAKLLDSYETERIAFARRLVSTTDRVFSFVTAEGKVADLLRTRLAPFLIPKLTSFGASREFLFRTISQITVNYRGMPLSEGVTGHVHGGDRLPWAHDGEGDNYESLKNPTWQVHVYGDTSDEMIAWCIEHHLPLHVFDWRPAFDAAGLARNGFYLLRPDTYVAIADNSADPKVIERYFRDHGIRLFFG</sequence>
<gene>
    <name evidence="6" type="ORF">BK666_23570</name>
</gene>
<evidence type="ECO:0000256" key="3">
    <source>
        <dbReference type="ARBA" id="ARBA00022827"/>
    </source>
</evidence>
<dbReference type="Proteomes" id="UP000285349">
    <property type="component" value="Unassembled WGS sequence"/>
</dbReference>
<evidence type="ECO:0000256" key="1">
    <source>
        <dbReference type="ARBA" id="ARBA00001974"/>
    </source>
</evidence>
<evidence type="ECO:0000256" key="2">
    <source>
        <dbReference type="ARBA" id="ARBA00022630"/>
    </source>
</evidence>
<reference evidence="6 7" key="1">
    <citation type="submission" date="2016-10" db="EMBL/GenBank/DDBJ databases">
        <title>Comparative genome analysis of multiple Pseudomonas spp. focuses on biocontrol and plant growth promoting traits.</title>
        <authorList>
            <person name="Tao X.-Y."/>
            <person name="Taylor C.G."/>
        </authorList>
    </citation>
    <scope>NUCLEOTIDE SEQUENCE [LARGE SCALE GENOMIC DNA]</scope>
    <source>
        <strain evidence="6 7">37A10</strain>
    </source>
</reference>
<dbReference type="EMBL" id="MOBQ01000028">
    <property type="protein sequence ID" value="RON42002.1"/>
    <property type="molecule type" value="Genomic_DNA"/>
</dbReference>
<keyword evidence="3" id="KW-0274">FAD</keyword>
<dbReference type="Gene3D" id="3.30.70.2450">
    <property type="match status" value="1"/>
</dbReference>
<keyword evidence="2" id="KW-0285">Flavoprotein</keyword>
<protein>
    <submittedName>
        <fullName evidence="6">FAD-dependent oxidoreductase</fullName>
    </submittedName>
</protein>
<dbReference type="AlphaFoldDB" id="A0A423JWG3"/>
<dbReference type="SUPFAM" id="SSF51905">
    <property type="entry name" value="FAD/NAD(P)-binding domain"/>
    <property type="match status" value="1"/>
</dbReference>
<evidence type="ECO:0000259" key="5">
    <source>
        <dbReference type="Pfam" id="PF01494"/>
    </source>
</evidence>
<evidence type="ECO:0000313" key="6">
    <source>
        <dbReference type="EMBL" id="RON42002.1"/>
    </source>
</evidence>
<comment type="caution">
    <text evidence="6">The sequence shown here is derived from an EMBL/GenBank/DDBJ whole genome shotgun (WGS) entry which is preliminary data.</text>
</comment>
<dbReference type="Pfam" id="PF01494">
    <property type="entry name" value="FAD_binding_3"/>
    <property type="match status" value="1"/>
</dbReference>
<dbReference type="InterPro" id="IPR036188">
    <property type="entry name" value="FAD/NAD-bd_sf"/>
</dbReference>
<dbReference type="PANTHER" id="PTHR43004">
    <property type="entry name" value="TRK SYSTEM POTASSIUM UPTAKE PROTEIN"/>
    <property type="match status" value="1"/>
</dbReference>
<keyword evidence="4" id="KW-0812">Transmembrane</keyword>
<dbReference type="Gene3D" id="3.50.50.60">
    <property type="entry name" value="FAD/NAD(P)-binding domain"/>
    <property type="match status" value="1"/>
</dbReference>
<feature type="domain" description="FAD-binding" evidence="5">
    <location>
        <begin position="4"/>
        <end position="342"/>
    </location>
</feature>
<keyword evidence="4" id="KW-0472">Membrane</keyword>
<dbReference type="InterPro" id="IPR002938">
    <property type="entry name" value="FAD-bd"/>
</dbReference>
<organism evidence="6 7">
    <name type="scientific">Pseudomonas frederiksbergensis</name>
    <dbReference type="NCBI Taxonomy" id="104087"/>
    <lineage>
        <taxon>Bacteria</taxon>
        <taxon>Pseudomonadati</taxon>
        <taxon>Pseudomonadota</taxon>
        <taxon>Gammaproteobacteria</taxon>
        <taxon>Pseudomonadales</taxon>
        <taxon>Pseudomonadaceae</taxon>
        <taxon>Pseudomonas</taxon>
    </lineage>
</organism>
<evidence type="ECO:0000313" key="7">
    <source>
        <dbReference type="Proteomes" id="UP000285349"/>
    </source>
</evidence>
<dbReference type="GO" id="GO:0071949">
    <property type="term" value="F:FAD binding"/>
    <property type="evidence" value="ECO:0007669"/>
    <property type="project" value="InterPro"/>
</dbReference>
<feature type="transmembrane region" description="Helical" evidence="4">
    <location>
        <begin position="6"/>
        <end position="27"/>
    </location>
</feature>